<comment type="similarity">
    <text evidence="3">Belongs to the exportin family.</text>
</comment>
<sequence length="1127" mass="128478">MENEILQRLEAAAKVILAPPSVVSHEQRRAAETVLLDFQKSKSPYALCKYIFETSTVDYVIFETASTLKEALIREWYSLEESDIVSLRQYLLNYLLNRRSLPAYVRERILQVIAIIIKRGSVTDLGVERRKLLCDVEQLIFNGDLQQKILGCSIISALLQEYATTIKSSDVGLTWETHFKAKKQFEAGDLKKIFQFCTQSLTRLNSLPTPFDEQTLTLLKHLLTISETIFTWGFIISPYILSPNFNADRNPYLKLTSGWEACIFETNVIELYFDIHLKIRDNPPLAHHSLTCLVQLASLNGPILSAKETKLQYATAYLQSFTKFIMIINADVLDREALGVSHIIRNIIMFHAFATLSALSKDLLKKFLEIYVQLTCYFCQGAAQEEMTYAEDCMYMEAFNCLLRSWVTVIVQETNLFPKEYLQQTCAQIFNSYLKCHLSPPDGTKGLTPDSSDIEDIEESDRVKFQDQLQVIGLIGRQVPGHSIPLLCKLLEDRTAQLRVHLQQMHAVGAEISTTSAAYQLFEDIHWLILISGFVLTERHSGVPSEVANYMNDQKSQVDVEITKKVYENPELSISDIPGAAERCDHVVRLVTAVNRMSEVEKKVVEARLASLFSPEIGCSILWFSKAWLEASGRSYIYSEGDQSEYWSLSHTVNLMLSKVKFNLTSYNWEPGIVNDTVELLTALTDQKGQYKPITENKLFWDILHYQMNSQPGEMPVPAKQGLYKAFVSIATGVVELHTQSGQPLKTAAPALQQHWNQVLGHLQQKIQNTVYADNFRQRFQEESVKVLIIDVYECLIGAVQGSSISTANSLLDFLVPLMTEAWKLMDVYSNYQNMIELFLQFFCQITQNMLYFLYMNERMKLYQICHGVVQSYTNNNNNRLSLEAAAEEDSYNALQLLIELLIGLLPREISFVMGADEEGDAVQNEINRGDISVYGLRMILPIMTVELLKFPNLCVQYYKLILHIAEMYPDKLCQQQPGFLEGVLMTVELGLKAFTQDVHARCCDFIRAFCVHLNSAGEEAAHAKQVFRPFLKLFLDMVLARQINSDSVPNIGVVLYQLICCYSDDYRQFVQTLIDGSEPSVGERLAQEFTRLTNNVYLNNSKAEWKTFGENFEKFIVNVHGFLLVK</sequence>
<gene>
    <name evidence="10" type="ORF">LSTR_LSTR012500</name>
</gene>
<comment type="subcellular location">
    <subcellularLocation>
        <location evidence="2">Cytoplasm</location>
    </subcellularLocation>
    <subcellularLocation>
        <location evidence="1">Nucleus</location>
    </subcellularLocation>
</comment>
<dbReference type="PANTHER" id="PTHR12596">
    <property type="entry name" value="EXPORTIN 4,7-RELATED"/>
    <property type="match status" value="1"/>
</dbReference>
<dbReference type="InterPro" id="IPR044189">
    <property type="entry name" value="XPO4/7-like"/>
</dbReference>
<keyword evidence="11" id="KW-1185">Reference proteome</keyword>
<evidence type="ECO:0000313" key="10">
    <source>
        <dbReference type="EMBL" id="RZF46425.1"/>
    </source>
</evidence>
<name>A0A482XK19_LAOST</name>
<proteinExistence type="inferred from homology"/>
<evidence type="ECO:0000313" key="11">
    <source>
        <dbReference type="Proteomes" id="UP000291343"/>
    </source>
</evidence>
<dbReference type="InParanoid" id="A0A482XK19"/>
<organism evidence="10 11">
    <name type="scientific">Laodelphax striatellus</name>
    <name type="common">Small brown planthopper</name>
    <name type="synonym">Delphax striatella</name>
    <dbReference type="NCBI Taxonomy" id="195883"/>
    <lineage>
        <taxon>Eukaryota</taxon>
        <taxon>Metazoa</taxon>
        <taxon>Ecdysozoa</taxon>
        <taxon>Arthropoda</taxon>
        <taxon>Hexapoda</taxon>
        <taxon>Insecta</taxon>
        <taxon>Pterygota</taxon>
        <taxon>Neoptera</taxon>
        <taxon>Paraneoptera</taxon>
        <taxon>Hemiptera</taxon>
        <taxon>Auchenorrhyncha</taxon>
        <taxon>Fulgoroidea</taxon>
        <taxon>Delphacidae</taxon>
        <taxon>Criomorphinae</taxon>
        <taxon>Laodelphax</taxon>
    </lineage>
</organism>
<keyword evidence="5" id="KW-0963">Cytoplasm</keyword>
<dbReference type="GO" id="GO:0005049">
    <property type="term" value="F:nuclear export signal receptor activity"/>
    <property type="evidence" value="ECO:0007669"/>
    <property type="project" value="InterPro"/>
</dbReference>
<dbReference type="PANTHER" id="PTHR12596:SF1">
    <property type="entry name" value="EXPORTIN-4"/>
    <property type="match status" value="1"/>
</dbReference>
<evidence type="ECO:0000256" key="6">
    <source>
        <dbReference type="ARBA" id="ARBA00022927"/>
    </source>
</evidence>
<dbReference type="SUPFAM" id="SSF48371">
    <property type="entry name" value="ARM repeat"/>
    <property type="match status" value="1"/>
</dbReference>
<evidence type="ECO:0000256" key="3">
    <source>
        <dbReference type="ARBA" id="ARBA00009466"/>
    </source>
</evidence>
<dbReference type="InterPro" id="IPR001494">
    <property type="entry name" value="Importin-beta_N"/>
</dbReference>
<keyword evidence="6" id="KW-0653">Protein transport</keyword>
<accession>A0A482XK19</accession>
<dbReference type="GO" id="GO:0005737">
    <property type="term" value="C:cytoplasm"/>
    <property type="evidence" value="ECO:0007669"/>
    <property type="project" value="UniProtKB-SubCell"/>
</dbReference>
<dbReference type="InterPro" id="IPR016024">
    <property type="entry name" value="ARM-type_fold"/>
</dbReference>
<dbReference type="InterPro" id="IPR011989">
    <property type="entry name" value="ARM-like"/>
</dbReference>
<keyword evidence="7" id="KW-0539">Nucleus</keyword>
<evidence type="ECO:0000259" key="9">
    <source>
        <dbReference type="PROSITE" id="PS50166"/>
    </source>
</evidence>
<dbReference type="OrthoDB" id="5548448at2759"/>
<dbReference type="Proteomes" id="UP000291343">
    <property type="component" value="Unassembled WGS sequence"/>
</dbReference>
<feature type="domain" description="Importin N-terminal" evidence="9">
    <location>
        <begin position="31"/>
        <end position="97"/>
    </location>
</feature>
<evidence type="ECO:0000256" key="5">
    <source>
        <dbReference type="ARBA" id="ARBA00022490"/>
    </source>
</evidence>
<evidence type="ECO:0000256" key="8">
    <source>
        <dbReference type="ARBA" id="ARBA00040444"/>
    </source>
</evidence>
<dbReference type="GO" id="GO:0006611">
    <property type="term" value="P:protein export from nucleus"/>
    <property type="evidence" value="ECO:0007669"/>
    <property type="project" value="TreeGrafter"/>
</dbReference>
<evidence type="ECO:0000256" key="2">
    <source>
        <dbReference type="ARBA" id="ARBA00004496"/>
    </source>
</evidence>
<dbReference type="AlphaFoldDB" id="A0A482XK19"/>
<protein>
    <recommendedName>
        <fullName evidence="8">Exportin-4</fullName>
    </recommendedName>
</protein>
<dbReference type="EMBL" id="QKKF02006307">
    <property type="protein sequence ID" value="RZF46425.1"/>
    <property type="molecule type" value="Genomic_DNA"/>
</dbReference>
<dbReference type="PROSITE" id="PS50166">
    <property type="entry name" value="IMPORTIN_B_NT"/>
    <property type="match status" value="1"/>
</dbReference>
<dbReference type="Gene3D" id="1.25.10.10">
    <property type="entry name" value="Leucine-rich Repeat Variant"/>
    <property type="match status" value="2"/>
</dbReference>
<dbReference type="STRING" id="195883.A0A482XK19"/>
<comment type="caution">
    <text evidence="10">The sequence shown here is derived from an EMBL/GenBank/DDBJ whole genome shotgun (WGS) entry which is preliminary data.</text>
</comment>
<dbReference type="GO" id="GO:0031267">
    <property type="term" value="F:small GTPase binding"/>
    <property type="evidence" value="ECO:0007669"/>
    <property type="project" value="InterPro"/>
</dbReference>
<dbReference type="GO" id="GO:0005643">
    <property type="term" value="C:nuclear pore"/>
    <property type="evidence" value="ECO:0007669"/>
    <property type="project" value="TreeGrafter"/>
</dbReference>
<reference evidence="10 11" key="1">
    <citation type="journal article" date="2017" name="Gigascience">
        <title>Genome sequence of the small brown planthopper, Laodelphax striatellus.</title>
        <authorList>
            <person name="Zhu J."/>
            <person name="Jiang F."/>
            <person name="Wang X."/>
            <person name="Yang P."/>
            <person name="Bao Y."/>
            <person name="Zhao W."/>
            <person name="Wang W."/>
            <person name="Lu H."/>
            <person name="Wang Q."/>
            <person name="Cui N."/>
            <person name="Li J."/>
            <person name="Chen X."/>
            <person name="Luo L."/>
            <person name="Yu J."/>
            <person name="Kang L."/>
            <person name="Cui F."/>
        </authorList>
    </citation>
    <scope>NUCLEOTIDE SEQUENCE [LARGE SCALE GENOMIC DNA]</scope>
    <source>
        <strain evidence="10">Lst14</strain>
    </source>
</reference>
<dbReference type="SMR" id="A0A482XK19"/>
<evidence type="ECO:0000256" key="4">
    <source>
        <dbReference type="ARBA" id="ARBA00022448"/>
    </source>
</evidence>
<evidence type="ECO:0000256" key="7">
    <source>
        <dbReference type="ARBA" id="ARBA00023242"/>
    </source>
</evidence>
<evidence type="ECO:0000256" key="1">
    <source>
        <dbReference type="ARBA" id="ARBA00004123"/>
    </source>
</evidence>
<keyword evidence="4" id="KW-0813">Transport</keyword>